<keyword evidence="14" id="KW-0408">Iron</keyword>
<feature type="transmembrane region" description="Helical" evidence="16">
    <location>
        <begin position="150"/>
        <end position="168"/>
    </location>
</feature>
<reference evidence="19" key="1">
    <citation type="submission" date="2023-11" db="EMBL/GenBank/DDBJ databases">
        <authorList>
            <person name="Alioto T."/>
            <person name="Alioto T."/>
            <person name="Gomez Garrido J."/>
        </authorList>
    </citation>
    <scope>NUCLEOTIDE SEQUENCE</scope>
</reference>
<dbReference type="EMBL" id="CAVMBE010000002">
    <property type="protein sequence ID" value="CAK3788594.1"/>
    <property type="molecule type" value="Genomic_DNA"/>
</dbReference>
<evidence type="ECO:0000259" key="18">
    <source>
        <dbReference type="PROSITE" id="PS52012"/>
    </source>
</evidence>
<feature type="signal peptide" evidence="17">
    <location>
        <begin position="1"/>
        <end position="21"/>
    </location>
</feature>
<dbReference type="GO" id="GO:0098552">
    <property type="term" value="C:side of membrane"/>
    <property type="evidence" value="ECO:0007669"/>
    <property type="project" value="UniProtKB-KW"/>
</dbReference>
<evidence type="ECO:0000256" key="1">
    <source>
        <dbReference type="ARBA" id="ARBA00004141"/>
    </source>
</evidence>
<gene>
    <name evidence="19" type="ORF">LECACI_7A000669</name>
</gene>
<feature type="transmembrane region" description="Helical" evidence="16">
    <location>
        <begin position="273"/>
        <end position="296"/>
    </location>
</feature>
<feature type="chain" id="PRO_5042577984" evidence="17">
    <location>
        <begin position="22"/>
        <end position="499"/>
    </location>
</feature>
<keyword evidence="6" id="KW-0336">GPI-anchor</keyword>
<keyword evidence="14" id="KW-0349">Heme</keyword>
<dbReference type="GO" id="GO:0046872">
    <property type="term" value="F:metal ion binding"/>
    <property type="evidence" value="ECO:0007669"/>
    <property type="project" value="UniProtKB-UniRule"/>
</dbReference>
<keyword evidence="10 16" id="KW-0472">Membrane</keyword>
<evidence type="ECO:0000256" key="15">
    <source>
        <dbReference type="SAM" id="MobiDB-lite"/>
    </source>
</evidence>
<keyword evidence="5" id="KW-0964">Secreted</keyword>
<keyword evidence="9 16" id="KW-1133">Transmembrane helix</keyword>
<feature type="region of interest" description="Disordered" evidence="15">
    <location>
        <begin position="445"/>
        <end position="499"/>
    </location>
</feature>
<evidence type="ECO:0000256" key="14">
    <source>
        <dbReference type="PROSITE-ProRule" id="PRU01356"/>
    </source>
</evidence>
<evidence type="ECO:0000256" key="2">
    <source>
        <dbReference type="ARBA" id="ARBA00004589"/>
    </source>
</evidence>
<evidence type="ECO:0000256" key="4">
    <source>
        <dbReference type="ARBA" id="ARBA00010031"/>
    </source>
</evidence>
<evidence type="ECO:0000256" key="16">
    <source>
        <dbReference type="SAM" id="Phobius"/>
    </source>
</evidence>
<keyword evidence="14" id="KW-0479">Metal-binding</keyword>
<evidence type="ECO:0000256" key="6">
    <source>
        <dbReference type="ARBA" id="ARBA00022622"/>
    </source>
</evidence>
<feature type="disulfide bond" evidence="14">
    <location>
        <begin position="41"/>
        <end position="81"/>
    </location>
</feature>
<dbReference type="Pfam" id="PF05730">
    <property type="entry name" value="CFEM"/>
    <property type="match status" value="1"/>
</dbReference>
<evidence type="ECO:0000256" key="17">
    <source>
        <dbReference type="SAM" id="SignalP"/>
    </source>
</evidence>
<feature type="disulfide bond" evidence="14">
    <location>
        <begin position="55"/>
        <end position="62"/>
    </location>
</feature>
<accession>A0AAI8YPP8</accession>
<dbReference type="Proteomes" id="UP001296104">
    <property type="component" value="Unassembled WGS sequence"/>
</dbReference>
<evidence type="ECO:0000256" key="10">
    <source>
        <dbReference type="ARBA" id="ARBA00023136"/>
    </source>
</evidence>
<dbReference type="PANTHER" id="PTHR33048">
    <property type="entry name" value="PTH11-LIKE INTEGRAL MEMBRANE PROTEIN (AFU_ORTHOLOGUE AFUA_5G11245)"/>
    <property type="match status" value="1"/>
</dbReference>
<feature type="disulfide bond" evidence="14">
    <location>
        <begin position="45"/>
        <end position="76"/>
    </location>
</feature>
<dbReference type="Pfam" id="PF20684">
    <property type="entry name" value="Fung_rhodopsin"/>
    <property type="match status" value="1"/>
</dbReference>
<dbReference type="PROSITE" id="PS52012">
    <property type="entry name" value="CFEM"/>
    <property type="match status" value="1"/>
</dbReference>
<feature type="transmembrane region" description="Helical" evidence="16">
    <location>
        <begin position="110"/>
        <end position="129"/>
    </location>
</feature>
<evidence type="ECO:0000256" key="5">
    <source>
        <dbReference type="ARBA" id="ARBA00022525"/>
    </source>
</evidence>
<dbReference type="InterPro" id="IPR052337">
    <property type="entry name" value="SAT4-like"/>
</dbReference>
<dbReference type="GO" id="GO:0005576">
    <property type="term" value="C:extracellular region"/>
    <property type="evidence" value="ECO:0007669"/>
    <property type="project" value="UniProtKB-SubCell"/>
</dbReference>
<comment type="caution">
    <text evidence="19">The sequence shown here is derived from an EMBL/GenBank/DDBJ whole genome shotgun (WGS) entry which is preliminary data.</text>
</comment>
<proteinExistence type="inferred from homology"/>
<evidence type="ECO:0000313" key="20">
    <source>
        <dbReference type="Proteomes" id="UP001296104"/>
    </source>
</evidence>
<feature type="transmembrane region" description="Helical" evidence="16">
    <location>
        <begin position="188"/>
        <end position="212"/>
    </location>
</feature>
<evidence type="ECO:0000256" key="7">
    <source>
        <dbReference type="ARBA" id="ARBA00022692"/>
    </source>
</evidence>
<evidence type="ECO:0000256" key="11">
    <source>
        <dbReference type="ARBA" id="ARBA00023157"/>
    </source>
</evidence>
<keyword evidence="8 17" id="KW-0732">Signal</keyword>
<evidence type="ECO:0000256" key="13">
    <source>
        <dbReference type="ARBA" id="ARBA00038359"/>
    </source>
</evidence>
<feature type="transmembrane region" description="Helical" evidence="16">
    <location>
        <begin position="224"/>
        <end position="253"/>
    </location>
</feature>
<feature type="transmembrane region" description="Helical" evidence="16">
    <location>
        <begin position="308"/>
        <end position="326"/>
    </location>
</feature>
<sequence>MRLSNSIAGLCLLTLASGAAARNATQQQSINNATALPLPLCGQRCYAQVLPTYDCNSGDASCICPNANLTTALSACSQSNCTVPEQLTFEKFSKDSCGAISRNHSSNTRVTTWTLFALALVFVGARFIARPERLKGSGYGSDDWTIASTLLVLLPLNVLVQAMTNNGLGADNYTLQASEITAFLKEFYIFEILYTLVVFLTKVSILQLYLRIWTVEAVSRWFRLAVWSLILLNLVTMLAFALSLVAQCSPISYAWHDWDLLHVGHCVNQQAQIYVLGAFNIAYDVVVFIFPLHNFLKLNISWQRKFGVCLIFMVGLLVTICSIVRLQYLVKIGVSGNPTWDYNSAVVWSSVECNISVVCTCMPAMAGLLQRLWAAMSGQPLTSSSGSESKAPMHPTVIDPENPVRDEEMLRMRDPNSMDECATEMAESDRGAPTEKVFRHKENAATSRGIEIKHEPPSETTATRMSYRDSEGRLHEVKVIDKPTEDVDPNFEGRSCHSG</sequence>
<evidence type="ECO:0000256" key="3">
    <source>
        <dbReference type="ARBA" id="ARBA00004613"/>
    </source>
</evidence>
<dbReference type="InterPro" id="IPR008427">
    <property type="entry name" value="Extracellular_membr_CFEM_dom"/>
</dbReference>
<dbReference type="AlphaFoldDB" id="A0AAI8YPP8"/>
<feature type="binding site" description="axial binding residue" evidence="14">
    <location>
        <position position="59"/>
    </location>
    <ligand>
        <name>heme</name>
        <dbReference type="ChEBI" id="CHEBI:30413"/>
    </ligand>
    <ligandPart>
        <name>Fe</name>
        <dbReference type="ChEBI" id="CHEBI:18248"/>
    </ligandPart>
</feature>
<evidence type="ECO:0000256" key="8">
    <source>
        <dbReference type="ARBA" id="ARBA00022729"/>
    </source>
</evidence>
<keyword evidence="11 14" id="KW-1015">Disulfide bond</keyword>
<protein>
    <submittedName>
        <fullName evidence="19">Unnamed protein product</fullName>
    </submittedName>
</protein>
<comment type="similarity">
    <text evidence="4">Belongs to the RBT5 family.</text>
</comment>
<organism evidence="19 20">
    <name type="scientific">Lecanosticta acicola</name>
    <dbReference type="NCBI Taxonomy" id="111012"/>
    <lineage>
        <taxon>Eukaryota</taxon>
        <taxon>Fungi</taxon>
        <taxon>Dikarya</taxon>
        <taxon>Ascomycota</taxon>
        <taxon>Pezizomycotina</taxon>
        <taxon>Dothideomycetes</taxon>
        <taxon>Dothideomycetidae</taxon>
        <taxon>Mycosphaerellales</taxon>
        <taxon>Mycosphaerellaceae</taxon>
        <taxon>Lecanosticta</taxon>
    </lineage>
</organism>
<keyword evidence="6" id="KW-0325">Glycoprotein</keyword>
<evidence type="ECO:0000313" key="19">
    <source>
        <dbReference type="EMBL" id="CAK3788594.1"/>
    </source>
</evidence>
<name>A0AAI8YPP8_9PEZI</name>
<evidence type="ECO:0000256" key="9">
    <source>
        <dbReference type="ARBA" id="ARBA00022989"/>
    </source>
</evidence>
<comment type="similarity">
    <text evidence="13">Belongs to the SAT4 family.</text>
</comment>
<feature type="disulfide bond" evidence="14">
    <location>
        <begin position="64"/>
        <end position="97"/>
    </location>
</feature>
<dbReference type="InterPro" id="IPR049326">
    <property type="entry name" value="Rhodopsin_dom_fungi"/>
</dbReference>
<feature type="compositionally biased region" description="Basic and acidic residues" evidence="15">
    <location>
        <begin position="466"/>
        <end position="485"/>
    </location>
</feature>
<comment type="subcellular location">
    <subcellularLocation>
        <location evidence="2">Membrane</location>
        <topology evidence="2">Lipid-anchor</topology>
        <topology evidence="2">GPI-anchor</topology>
    </subcellularLocation>
    <subcellularLocation>
        <location evidence="1">Membrane</location>
        <topology evidence="1">Multi-pass membrane protein</topology>
    </subcellularLocation>
    <subcellularLocation>
        <location evidence="3">Secreted</location>
    </subcellularLocation>
</comment>
<evidence type="ECO:0000256" key="12">
    <source>
        <dbReference type="ARBA" id="ARBA00023288"/>
    </source>
</evidence>
<dbReference type="PANTHER" id="PTHR33048:SF143">
    <property type="entry name" value="EXTRACELLULAR MEMBRANE PROTEIN CFEM DOMAIN-CONTAINING PROTEIN-RELATED"/>
    <property type="match status" value="1"/>
</dbReference>
<keyword evidence="7 16" id="KW-0812">Transmembrane</keyword>
<feature type="domain" description="CFEM" evidence="18">
    <location>
        <begin position="8"/>
        <end position="123"/>
    </location>
</feature>
<keyword evidence="20" id="KW-1185">Reference proteome</keyword>
<keyword evidence="12" id="KW-0449">Lipoprotein</keyword>